<sequence>LPGFNHFTCEHGPEVVRVGSEYDSMGADAEILGYQSHITKATAIS</sequence>
<dbReference type="AlphaFoldDB" id="A0A0N4WKY4"/>
<name>A0A0N4WKY4_HAEPC</name>
<organism evidence="1">
    <name type="scientific">Haemonchus placei</name>
    <name type="common">Barber's pole worm</name>
    <dbReference type="NCBI Taxonomy" id="6290"/>
    <lineage>
        <taxon>Eukaryota</taxon>
        <taxon>Metazoa</taxon>
        <taxon>Ecdysozoa</taxon>
        <taxon>Nematoda</taxon>
        <taxon>Chromadorea</taxon>
        <taxon>Rhabditida</taxon>
        <taxon>Rhabditina</taxon>
        <taxon>Rhabditomorpha</taxon>
        <taxon>Strongyloidea</taxon>
        <taxon>Trichostrongylidae</taxon>
        <taxon>Haemonchus</taxon>
    </lineage>
</organism>
<reference evidence="1" key="1">
    <citation type="submission" date="2017-02" db="UniProtKB">
        <authorList>
            <consortium name="WormBaseParasite"/>
        </authorList>
    </citation>
    <scope>IDENTIFICATION</scope>
</reference>
<dbReference type="WBParaSite" id="HPLM_0001177101-mRNA-1">
    <property type="protein sequence ID" value="HPLM_0001177101-mRNA-1"/>
    <property type="gene ID" value="HPLM_0001177101"/>
</dbReference>
<protein>
    <submittedName>
        <fullName evidence="1">Alanine racemase</fullName>
    </submittedName>
</protein>
<proteinExistence type="predicted"/>
<accession>A0A0N4WKY4</accession>
<evidence type="ECO:0000313" key="1">
    <source>
        <dbReference type="WBParaSite" id="HPLM_0001177101-mRNA-1"/>
    </source>
</evidence>